<dbReference type="EMBL" id="AOID01000049">
    <property type="protein sequence ID" value="ELY64720.1"/>
    <property type="molecule type" value="Genomic_DNA"/>
</dbReference>
<dbReference type="Proteomes" id="UP000011632">
    <property type="component" value="Unassembled WGS sequence"/>
</dbReference>
<dbReference type="AlphaFoldDB" id="L9XSH2"/>
<evidence type="ECO:0000313" key="2">
    <source>
        <dbReference type="Proteomes" id="UP000011632"/>
    </source>
</evidence>
<name>L9XSH2_9EURY</name>
<reference evidence="1 2" key="1">
    <citation type="journal article" date="2014" name="PLoS Genet.">
        <title>Phylogenetically driven sequencing of extremely halophilic archaea reveals strategies for static and dynamic osmo-response.</title>
        <authorList>
            <person name="Becker E.A."/>
            <person name="Seitzer P.M."/>
            <person name="Tritt A."/>
            <person name="Larsen D."/>
            <person name="Krusor M."/>
            <person name="Yao A.I."/>
            <person name="Wu D."/>
            <person name="Madern D."/>
            <person name="Eisen J.A."/>
            <person name="Darling A.E."/>
            <person name="Facciotti M.T."/>
        </authorList>
    </citation>
    <scope>NUCLEOTIDE SEQUENCE [LARGE SCALE GENOMIC DNA]</scope>
    <source>
        <strain evidence="1 2">JCM 10478</strain>
    </source>
</reference>
<keyword evidence="2" id="KW-1185">Reference proteome</keyword>
<proteinExistence type="predicted"/>
<evidence type="ECO:0008006" key="3">
    <source>
        <dbReference type="Google" id="ProtNLM"/>
    </source>
</evidence>
<organism evidence="1 2">
    <name type="scientific">Natrinema versiforme JCM 10478</name>
    <dbReference type="NCBI Taxonomy" id="1227496"/>
    <lineage>
        <taxon>Archaea</taxon>
        <taxon>Methanobacteriati</taxon>
        <taxon>Methanobacteriota</taxon>
        <taxon>Stenosarchaea group</taxon>
        <taxon>Halobacteria</taxon>
        <taxon>Halobacteriales</taxon>
        <taxon>Natrialbaceae</taxon>
        <taxon>Natrinema</taxon>
    </lineage>
</organism>
<gene>
    <name evidence="1" type="ORF">C489_16685</name>
</gene>
<evidence type="ECO:0000313" key="1">
    <source>
        <dbReference type="EMBL" id="ELY64720.1"/>
    </source>
</evidence>
<accession>L9XSH2</accession>
<comment type="caution">
    <text evidence="1">The sequence shown here is derived from an EMBL/GenBank/DDBJ whole genome shotgun (WGS) entry which is preliminary data.</text>
</comment>
<sequence length="42" mass="4651">MKARCPNCNEGLGEQVRKYVSDGSPVADFVCPDCDHEWALPL</sequence>
<protein>
    <recommendedName>
        <fullName evidence="3">Small CPxCG-related zinc finger protein</fullName>
    </recommendedName>
</protein>